<feature type="transmembrane region" description="Helical" evidence="8">
    <location>
        <begin position="103"/>
        <end position="127"/>
    </location>
</feature>
<reference evidence="10 11" key="1">
    <citation type="journal article" date="2006" name="Science">
        <title>The genome of black cottonwood, Populus trichocarpa (Torr. &amp; Gray).</title>
        <authorList>
            <person name="Tuskan G.A."/>
            <person name="Difazio S."/>
            <person name="Jansson S."/>
            <person name="Bohlmann J."/>
            <person name="Grigoriev I."/>
            <person name="Hellsten U."/>
            <person name="Putnam N."/>
            <person name="Ralph S."/>
            <person name="Rombauts S."/>
            <person name="Salamov A."/>
            <person name="Schein J."/>
            <person name="Sterck L."/>
            <person name="Aerts A."/>
            <person name="Bhalerao R.R."/>
            <person name="Bhalerao R.P."/>
            <person name="Blaudez D."/>
            <person name="Boerjan W."/>
            <person name="Brun A."/>
            <person name="Brunner A."/>
            <person name="Busov V."/>
            <person name="Campbell M."/>
            <person name="Carlson J."/>
            <person name="Chalot M."/>
            <person name="Chapman J."/>
            <person name="Chen G.L."/>
            <person name="Cooper D."/>
            <person name="Coutinho P.M."/>
            <person name="Couturier J."/>
            <person name="Covert S."/>
            <person name="Cronk Q."/>
            <person name="Cunningham R."/>
            <person name="Davis J."/>
            <person name="Degroeve S."/>
            <person name="Dejardin A."/>
            <person name="Depamphilis C."/>
            <person name="Detter J."/>
            <person name="Dirks B."/>
            <person name="Dubchak I."/>
            <person name="Duplessis S."/>
            <person name="Ehlting J."/>
            <person name="Ellis B."/>
            <person name="Gendler K."/>
            <person name="Goodstein D."/>
            <person name="Gribskov M."/>
            <person name="Grimwood J."/>
            <person name="Groover A."/>
            <person name="Gunter L."/>
            <person name="Hamberger B."/>
            <person name="Heinze B."/>
            <person name="Helariutta Y."/>
            <person name="Henrissat B."/>
            <person name="Holligan D."/>
            <person name="Holt R."/>
            <person name="Huang W."/>
            <person name="Islam-Faridi N."/>
            <person name="Jones S."/>
            <person name="Jones-Rhoades M."/>
            <person name="Jorgensen R."/>
            <person name="Joshi C."/>
            <person name="Kangasjarvi J."/>
            <person name="Karlsson J."/>
            <person name="Kelleher C."/>
            <person name="Kirkpatrick R."/>
            <person name="Kirst M."/>
            <person name="Kohler A."/>
            <person name="Kalluri U."/>
            <person name="Larimer F."/>
            <person name="Leebens-Mack J."/>
            <person name="Leple J.C."/>
            <person name="Locascio P."/>
            <person name="Lou Y."/>
            <person name="Lucas S."/>
            <person name="Martin F."/>
            <person name="Montanini B."/>
            <person name="Napoli C."/>
            <person name="Nelson D.R."/>
            <person name="Nelson C."/>
            <person name="Nieminen K."/>
            <person name="Nilsson O."/>
            <person name="Pereda V."/>
            <person name="Peter G."/>
            <person name="Philippe R."/>
            <person name="Pilate G."/>
            <person name="Poliakov A."/>
            <person name="Razumovskaya J."/>
            <person name="Richardson P."/>
            <person name="Rinaldi C."/>
            <person name="Ritland K."/>
            <person name="Rouze P."/>
            <person name="Ryaboy D."/>
            <person name="Schmutz J."/>
            <person name="Schrader J."/>
            <person name="Segerman B."/>
            <person name="Shin H."/>
            <person name="Siddiqui A."/>
            <person name="Sterky F."/>
            <person name="Terry A."/>
            <person name="Tsai C.J."/>
            <person name="Uberbacher E."/>
            <person name="Unneberg P."/>
            <person name="Vahala J."/>
            <person name="Wall K."/>
            <person name="Wessler S."/>
            <person name="Yang G."/>
            <person name="Yin T."/>
            <person name="Douglas C."/>
            <person name="Marra M."/>
            <person name="Sandberg G."/>
            <person name="Van de Peer Y."/>
            <person name="Rokhsar D."/>
        </authorList>
    </citation>
    <scope>NUCLEOTIDE SEQUENCE [LARGE SCALE GENOMIC DNA]</scope>
    <source>
        <strain evidence="11">cv. Nisqually</strain>
    </source>
</reference>
<comment type="subcellular location">
    <subcellularLocation>
        <location evidence="1 8">Cell membrane</location>
        <topology evidence="1 8">Multi-pass membrane protein</topology>
    </subcellularLocation>
</comment>
<evidence type="ECO:0000256" key="5">
    <source>
        <dbReference type="ARBA" id="ARBA00022692"/>
    </source>
</evidence>
<evidence type="ECO:0000313" key="11">
    <source>
        <dbReference type="Proteomes" id="UP000006729"/>
    </source>
</evidence>
<evidence type="ECO:0000256" key="1">
    <source>
        <dbReference type="ARBA" id="ARBA00004651"/>
    </source>
</evidence>
<evidence type="ECO:0000256" key="8">
    <source>
        <dbReference type="RuleBase" id="RU361233"/>
    </source>
</evidence>
<dbReference type="PANTHER" id="PTHR33573:SF47">
    <property type="entry name" value="CASP-LIKE PROTEIN 1U1"/>
    <property type="match status" value="1"/>
</dbReference>
<organism evidence="10 11">
    <name type="scientific">Populus trichocarpa</name>
    <name type="common">Western balsam poplar</name>
    <name type="synonym">Populus balsamifera subsp. trichocarpa</name>
    <dbReference type="NCBI Taxonomy" id="3694"/>
    <lineage>
        <taxon>Eukaryota</taxon>
        <taxon>Viridiplantae</taxon>
        <taxon>Streptophyta</taxon>
        <taxon>Embryophyta</taxon>
        <taxon>Tracheophyta</taxon>
        <taxon>Spermatophyta</taxon>
        <taxon>Magnoliopsida</taxon>
        <taxon>eudicotyledons</taxon>
        <taxon>Gunneridae</taxon>
        <taxon>Pentapetalae</taxon>
        <taxon>rosids</taxon>
        <taxon>fabids</taxon>
        <taxon>Malpighiales</taxon>
        <taxon>Salicaceae</taxon>
        <taxon>Saliceae</taxon>
        <taxon>Populus</taxon>
    </lineage>
</organism>
<feature type="transmembrane region" description="Helical" evidence="8">
    <location>
        <begin position="20"/>
        <end position="43"/>
    </location>
</feature>
<accession>A0A2K1XL01</accession>
<evidence type="ECO:0000256" key="4">
    <source>
        <dbReference type="ARBA" id="ARBA00022475"/>
    </source>
</evidence>
<evidence type="ECO:0000256" key="2">
    <source>
        <dbReference type="ARBA" id="ARBA00007651"/>
    </source>
</evidence>
<dbReference type="PANTHER" id="PTHR33573">
    <property type="entry name" value="CASP-LIKE PROTEIN 4A4"/>
    <property type="match status" value="1"/>
</dbReference>
<dbReference type="AlphaFoldDB" id="A0A2K1XL01"/>
<protein>
    <recommendedName>
        <fullName evidence="8">CASP-like protein</fullName>
    </recommendedName>
</protein>
<dbReference type="InterPro" id="IPR006702">
    <property type="entry name" value="CASP_dom"/>
</dbReference>
<comment type="similarity">
    <text evidence="2 8">Belongs to the Casparian strip membrane proteins (CASP) family.</text>
</comment>
<dbReference type="GO" id="GO:0005886">
    <property type="term" value="C:plasma membrane"/>
    <property type="evidence" value="ECO:0007669"/>
    <property type="project" value="UniProtKB-SubCell"/>
</dbReference>
<dbReference type="InParanoid" id="A0A2K1XL01"/>
<dbReference type="Proteomes" id="UP000006729">
    <property type="component" value="Chromosome 15"/>
</dbReference>
<name>A0A2K1XL01_POPTR</name>
<keyword evidence="11" id="KW-1185">Reference proteome</keyword>
<sequence length="172" mass="18808">MPNNEAKFSVNQPLKTQKLFIGVQIFFRIVAIAASVASSWLMITSKQVIDIGGIVLDARYSYSPEFKFLAFTNIVVGCFSLLSLLFLVLVVRQGSNPNHYFFLFLHDLAMMSLVVGGCAAATTVGFLGKHGNSHTGKFCNRAQTSVTISYLNLICLSILTITSASKSRKMEA</sequence>
<feature type="transmembrane region" description="Helical" evidence="8">
    <location>
        <begin position="68"/>
        <end position="91"/>
    </location>
</feature>
<dbReference type="Pfam" id="PF04535">
    <property type="entry name" value="CASP_dom"/>
    <property type="match status" value="1"/>
</dbReference>
<evidence type="ECO:0000256" key="3">
    <source>
        <dbReference type="ARBA" id="ARBA00011489"/>
    </source>
</evidence>
<comment type="subunit">
    <text evidence="3 8">Homodimer and heterodimers.</text>
</comment>
<evidence type="ECO:0000256" key="6">
    <source>
        <dbReference type="ARBA" id="ARBA00022989"/>
    </source>
</evidence>
<proteinExistence type="inferred from homology"/>
<gene>
    <name evidence="10" type="ORF">POPTR_015G103600</name>
</gene>
<feature type="transmembrane region" description="Helical" evidence="8">
    <location>
        <begin position="147"/>
        <end position="165"/>
    </location>
</feature>
<dbReference type="NCBIfam" id="TIGR01569">
    <property type="entry name" value="A_tha_TIGR01569"/>
    <property type="match status" value="1"/>
</dbReference>
<keyword evidence="4 8" id="KW-1003">Cell membrane</keyword>
<dbReference type="STRING" id="3694.A0A2K1XL01"/>
<keyword evidence="5 8" id="KW-0812">Transmembrane</keyword>
<evidence type="ECO:0000259" key="9">
    <source>
        <dbReference type="Pfam" id="PF04535"/>
    </source>
</evidence>
<keyword evidence="7 8" id="KW-0472">Membrane</keyword>
<evidence type="ECO:0000313" key="10">
    <source>
        <dbReference type="EMBL" id="PNT01463.1"/>
    </source>
</evidence>
<dbReference type="EMBL" id="CM009304">
    <property type="protein sequence ID" value="PNT01463.1"/>
    <property type="molecule type" value="Genomic_DNA"/>
</dbReference>
<keyword evidence="6 8" id="KW-1133">Transmembrane helix</keyword>
<feature type="domain" description="Casparian strip membrane protein" evidence="9">
    <location>
        <begin position="22"/>
        <end position="155"/>
    </location>
</feature>
<evidence type="ECO:0000256" key="7">
    <source>
        <dbReference type="ARBA" id="ARBA00023136"/>
    </source>
</evidence>
<dbReference type="InterPro" id="IPR006459">
    <property type="entry name" value="CASP/CASPL"/>
</dbReference>